<evidence type="ECO:0000313" key="4">
    <source>
        <dbReference type="Proteomes" id="UP000316706"/>
    </source>
</evidence>
<gene>
    <name evidence="3" type="ORF">FHX41_0953</name>
</gene>
<evidence type="ECO:0000256" key="2">
    <source>
        <dbReference type="SAM" id="Phobius"/>
    </source>
</evidence>
<keyword evidence="4" id="KW-1185">Reference proteome</keyword>
<comment type="caution">
    <text evidence="3">The sequence shown here is derived from an EMBL/GenBank/DDBJ whole genome shotgun (WGS) entry which is preliminary data.</text>
</comment>
<accession>A0A543I9T8</accession>
<organism evidence="3 4">
    <name type="scientific">Actinomadura hallensis</name>
    <dbReference type="NCBI Taxonomy" id="337895"/>
    <lineage>
        <taxon>Bacteria</taxon>
        <taxon>Bacillati</taxon>
        <taxon>Actinomycetota</taxon>
        <taxon>Actinomycetes</taxon>
        <taxon>Streptosporangiales</taxon>
        <taxon>Thermomonosporaceae</taxon>
        <taxon>Actinomadura</taxon>
    </lineage>
</organism>
<dbReference type="EMBL" id="VFPO01000001">
    <property type="protein sequence ID" value="TQM67346.1"/>
    <property type="molecule type" value="Genomic_DNA"/>
</dbReference>
<feature type="compositionally biased region" description="Low complexity" evidence="1">
    <location>
        <begin position="84"/>
        <end position="98"/>
    </location>
</feature>
<proteinExistence type="predicted"/>
<keyword evidence="2" id="KW-1133">Transmembrane helix</keyword>
<feature type="transmembrane region" description="Helical" evidence="2">
    <location>
        <begin position="27"/>
        <end position="45"/>
    </location>
</feature>
<sequence length="134" mass="13086">MRDLSCGVNDSFQVVCDVVPMSVRTPFIGIGVAGALVAGLVAGLARAHETAPPSLGDTIEVSSSPPAGDEAPRTAGGPDGGTGASPAPGSPSSPANTSDTAITGGRAVAPPPVAPDDDDDGPYGDDDDDDDDDD</sequence>
<name>A0A543I9T8_9ACTN</name>
<keyword evidence="2" id="KW-0812">Transmembrane</keyword>
<keyword evidence="2" id="KW-0472">Membrane</keyword>
<feature type="region of interest" description="Disordered" evidence="1">
    <location>
        <begin position="50"/>
        <end position="134"/>
    </location>
</feature>
<evidence type="ECO:0000313" key="3">
    <source>
        <dbReference type="EMBL" id="TQM67346.1"/>
    </source>
</evidence>
<reference evidence="3 4" key="1">
    <citation type="submission" date="2019-06" db="EMBL/GenBank/DDBJ databases">
        <title>Sequencing the genomes of 1000 actinobacteria strains.</title>
        <authorList>
            <person name="Klenk H.-P."/>
        </authorList>
    </citation>
    <scope>NUCLEOTIDE SEQUENCE [LARGE SCALE GENOMIC DNA]</scope>
    <source>
        <strain evidence="3 4">DSM 45043</strain>
    </source>
</reference>
<dbReference type="AlphaFoldDB" id="A0A543I9T8"/>
<feature type="compositionally biased region" description="Acidic residues" evidence="1">
    <location>
        <begin position="115"/>
        <end position="134"/>
    </location>
</feature>
<dbReference type="Proteomes" id="UP000316706">
    <property type="component" value="Unassembled WGS sequence"/>
</dbReference>
<protein>
    <submittedName>
        <fullName evidence="3">Uncharacterized protein</fullName>
    </submittedName>
</protein>
<evidence type="ECO:0000256" key="1">
    <source>
        <dbReference type="SAM" id="MobiDB-lite"/>
    </source>
</evidence>